<gene>
    <name evidence="2" type="ORF">MPOL1434_LOCUS4877</name>
</gene>
<keyword evidence="1" id="KW-0812">Transmembrane</keyword>
<sequence>MAKSRSRCCIVSVAFSVIMSILLSVLLWFFLADSAPSTGVAMCGDCHCIPSTSSSAGAESQTCPAERPKTQYSAATIEALRRQRPINPYQLKCDPYDNQKCQLEPP</sequence>
<reference evidence="2" key="1">
    <citation type="submission" date="2021-01" db="EMBL/GenBank/DDBJ databases">
        <authorList>
            <person name="Corre E."/>
            <person name="Pelletier E."/>
            <person name="Niang G."/>
            <person name="Scheremetjew M."/>
            <person name="Finn R."/>
            <person name="Kale V."/>
            <person name="Holt S."/>
            <person name="Cochrane G."/>
            <person name="Meng A."/>
            <person name="Brown T."/>
            <person name="Cohen L."/>
        </authorList>
    </citation>
    <scope>NUCLEOTIDE SEQUENCE</scope>
    <source>
        <strain evidence="2">CCMP3303</strain>
    </source>
</reference>
<name>A0A7S0FM71_9STRA</name>
<proteinExistence type="predicted"/>
<evidence type="ECO:0000256" key="1">
    <source>
        <dbReference type="SAM" id="Phobius"/>
    </source>
</evidence>
<dbReference type="EMBL" id="HBEJ01008279">
    <property type="protein sequence ID" value="CAD8368318.1"/>
    <property type="molecule type" value="Transcribed_RNA"/>
</dbReference>
<accession>A0A7S0FM71</accession>
<feature type="transmembrane region" description="Helical" evidence="1">
    <location>
        <begin position="9"/>
        <end position="31"/>
    </location>
</feature>
<keyword evidence="1" id="KW-1133">Transmembrane helix</keyword>
<evidence type="ECO:0000313" key="2">
    <source>
        <dbReference type="EMBL" id="CAD8368318.1"/>
    </source>
</evidence>
<keyword evidence="1" id="KW-0472">Membrane</keyword>
<organism evidence="2">
    <name type="scientific">Minutocellus polymorphus</name>
    <dbReference type="NCBI Taxonomy" id="265543"/>
    <lineage>
        <taxon>Eukaryota</taxon>
        <taxon>Sar</taxon>
        <taxon>Stramenopiles</taxon>
        <taxon>Ochrophyta</taxon>
        <taxon>Bacillariophyta</taxon>
        <taxon>Mediophyceae</taxon>
        <taxon>Cymatosirophycidae</taxon>
        <taxon>Cymatosirales</taxon>
        <taxon>Cymatosiraceae</taxon>
        <taxon>Minutocellus</taxon>
    </lineage>
</organism>
<dbReference type="AlphaFoldDB" id="A0A7S0FM71"/>
<protein>
    <submittedName>
        <fullName evidence="2">Uncharacterized protein</fullName>
    </submittedName>
</protein>